<feature type="region of interest" description="Disordered" evidence="1">
    <location>
        <begin position="55"/>
        <end position="98"/>
    </location>
</feature>
<dbReference type="Pfam" id="PF00014">
    <property type="entry name" value="Kunitz_BPTI"/>
    <property type="match status" value="1"/>
</dbReference>
<evidence type="ECO:0000313" key="3">
    <source>
        <dbReference type="EMBL" id="EJW70933.1"/>
    </source>
</evidence>
<evidence type="ECO:0000259" key="2">
    <source>
        <dbReference type="Pfam" id="PF00014"/>
    </source>
</evidence>
<feature type="domain" description="BPTI/Kunitz inhibitor" evidence="2">
    <location>
        <begin position="2"/>
        <end position="23"/>
    </location>
</feature>
<evidence type="ECO:0000313" key="4">
    <source>
        <dbReference type="Proteomes" id="UP000004810"/>
    </source>
</evidence>
<dbReference type="Gene3D" id="4.10.410.10">
    <property type="entry name" value="Pancreatic trypsin inhibitor Kunitz domain"/>
    <property type="match status" value="1"/>
</dbReference>
<dbReference type="EMBL" id="ADBV01020064">
    <property type="protein sequence ID" value="EJW70933.1"/>
    <property type="molecule type" value="Genomic_DNA"/>
</dbReference>
<organism evidence="3 4">
    <name type="scientific">Wuchereria bancrofti</name>
    <dbReference type="NCBI Taxonomy" id="6293"/>
    <lineage>
        <taxon>Eukaryota</taxon>
        <taxon>Metazoa</taxon>
        <taxon>Ecdysozoa</taxon>
        <taxon>Nematoda</taxon>
        <taxon>Chromadorea</taxon>
        <taxon>Rhabditida</taxon>
        <taxon>Spirurina</taxon>
        <taxon>Spiruromorpha</taxon>
        <taxon>Filarioidea</taxon>
        <taxon>Onchocercidae</taxon>
        <taxon>Wuchereria</taxon>
    </lineage>
</organism>
<reference evidence="4" key="1">
    <citation type="submission" date="2012-08" db="EMBL/GenBank/DDBJ databases">
        <title>The Genome Sequence of Wuchereria bancrofti.</title>
        <authorList>
            <person name="Nutman T.B."/>
            <person name="Fink D.L."/>
            <person name="Russ C."/>
            <person name="Young S."/>
            <person name="Zeng Q."/>
            <person name="Koehrsen M."/>
            <person name="Alvarado L."/>
            <person name="Berlin A."/>
            <person name="Chapman S.B."/>
            <person name="Chen Z."/>
            <person name="Freedman E."/>
            <person name="Gellesch M."/>
            <person name="Goldberg J."/>
            <person name="Griggs A."/>
            <person name="Gujja S."/>
            <person name="Heilman E.R."/>
            <person name="Heiman D."/>
            <person name="Hepburn T."/>
            <person name="Howarth C."/>
            <person name="Jen D."/>
            <person name="Larson L."/>
            <person name="Lewis B."/>
            <person name="Mehta T."/>
            <person name="Park D."/>
            <person name="Pearson M."/>
            <person name="Roberts A."/>
            <person name="Saif S."/>
            <person name="Shea T."/>
            <person name="Shenoy N."/>
            <person name="Sisk P."/>
            <person name="Stolte C."/>
            <person name="Sykes S."/>
            <person name="Walk T."/>
            <person name="White J."/>
            <person name="Yandava C."/>
            <person name="Haas B."/>
            <person name="Henn M.R."/>
            <person name="Nusbaum C."/>
            <person name="Birren B."/>
        </authorList>
    </citation>
    <scope>NUCLEOTIDE SEQUENCE [LARGE SCALE GENOMIC DNA]</scope>
    <source>
        <strain evidence="4">NA</strain>
    </source>
</reference>
<gene>
    <name evidence="3" type="ORF">WUBG_18160</name>
</gene>
<sequence length="105" mass="11914">MVYKGQGGNSNQFETLGECQTFCIPLDGKVLEMDTVAKQIVHSLKTTSIDLHQQDFAASQDPENKQQQQALSITKTDQISEGQHHVQDISQSTNERHRSRYFICF</sequence>
<name>J9DMU2_WUCBA</name>
<dbReference type="GO" id="GO:0004867">
    <property type="term" value="F:serine-type endopeptidase inhibitor activity"/>
    <property type="evidence" value="ECO:0007669"/>
    <property type="project" value="InterPro"/>
</dbReference>
<dbReference type="Proteomes" id="UP000004810">
    <property type="component" value="Unassembled WGS sequence"/>
</dbReference>
<proteinExistence type="predicted"/>
<dbReference type="InterPro" id="IPR002223">
    <property type="entry name" value="Kunitz_BPTI"/>
</dbReference>
<feature type="compositionally biased region" description="Polar residues" evidence="1">
    <location>
        <begin position="65"/>
        <end position="81"/>
    </location>
</feature>
<comment type="caution">
    <text evidence="3">The sequence shown here is derived from an EMBL/GenBank/DDBJ whole genome shotgun (WGS) entry which is preliminary data.</text>
</comment>
<dbReference type="AlphaFoldDB" id="J9DMU2"/>
<accession>J9DMU2</accession>
<dbReference type="InterPro" id="IPR036880">
    <property type="entry name" value="Kunitz_BPTI_sf"/>
</dbReference>
<protein>
    <recommendedName>
        <fullName evidence="2">BPTI/Kunitz inhibitor domain-containing protein</fullName>
    </recommendedName>
</protein>
<evidence type="ECO:0000256" key="1">
    <source>
        <dbReference type="SAM" id="MobiDB-lite"/>
    </source>
</evidence>
<dbReference type="SUPFAM" id="SSF57362">
    <property type="entry name" value="BPTI-like"/>
    <property type="match status" value="1"/>
</dbReference>